<dbReference type="GO" id="GO:0005886">
    <property type="term" value="C:plasma membrane"/>
    <property type="evidence" value="ECO:0007669"/>
    <property type="project" value="UniProtKB-SubCell"/>
</dbReference>
<dbReference type="PANTHER" id="PTHR36115">
    <property type="entry name" value="PROLINE-RICH ANTIGEN HOMOLOG-RELATED"/>
    <property type="match status" value="1"/>
</dbReference>
<sequence length="246" mass="27127">MAQTTTKIMAIFAKAHGYFCQSLVQSTVICNHLTHNVAMPNPSAIPSGAPLNPHTTQDMPKIAGVAVRLAAMLYDGMLILALLFFVSLVLIAIGTNLLLPVGTQPQDAQVLPAWYQNLVLTPSFVLTLIGFYGIFWRLAGQTLGMQSWRLKTVQRDGTLLTWRRSVQRILAACVLPALCGMAGFAIYHDRVALLFSAFLGMLGNYLFAYINKQGIALHDVLTDTVTLKMPKIQHEGIFAAWRKKNR</sequence>
<feature type="transmembrane region" description="Helical" evidence="6">
    <location>
        <begin position="78"/>
        <end position="99"/>
    </location>
</feature>
<dbReference type="Proteomes" id="UP000255193">
    <property type="component" value="Unassembled WGS sequence"/>
</dbReference>
<evidence type="ECO:0000313" key="9">
    <source>
        <dbReference type="Proteomes" id="UP000255193"/>
    </source>
</evidence>
<evidence type="ECO:0000259" key="7">
    <source>
        <dbReference type="Pfam" id="PF06271"/>
    </source>
</evidence>
<evidence type="ECO:0000256" key="1">
    <source>
        <dbReference type="ARBA" id="ARBA00004651"/>
    </source>
</evidence>
<dbReference type="Pfam" id="PF06271">
    <property type="entry name" value="RDD"/>
    <property type="match status" value="1"/>
</dbReference>
<feature type="transmembrane region" description="Helical" evidence="6">
    <location>
        <begin position="193"/>
        <end position="210"/>
    </location>
</feature>
<keyword evidence="4 6" id="KW-1133">Transmembrane helix</keyword>
<protein>
    <submittedName>
        <fullName evidence="8">RDD family</fullName>
    </submittedName>
</protein>
<evidence type="ECO:0000256" key="6">
    <source>
        <dbReference type="SAM" id="Phobius"/>
    </source>
</evidence>
<comment type="subcellular location">
    <subcellularLocation>
        <location evidence="1">Cell membrane</location>
        <topology evidence="1">Multi-pass membrane protein</topology>
    </subcellularLocation>
</comment>
<dbReference type="InterPro" id="IPR051791">
    <property type="entry name" value="Pra-immunoreactive"/>
</dbReference>
<feature type="domain" description="RDD" evidence="7">
    <location>
        <begin position="63"/>
        <end position="222"/>
    </location>
</feature>
<keyword evidence="2" id="KW-1003">Cell membrane</keyword>
<accession>A0A378Q6Z1</accession>
<keyword evidence="5 6" id="KW-0472">Membrane</keyword>
<keyword evidence="3 6" id="KW-0812">Transmembrane</keyword>
<proteinExistence type="predicted"/>
<evidence type="ECO:0000256" key="4">
    <source>
        <dbReference type="ARBA" id="ARBA00022989"/>
    </source>
</evidence>
<evidence type="ECO:0000256" key="2">
    <source>
        <dbReference type="ARBA" id="ARBA00022475"/>
    </source>
</evidence>
<dbReference type="AlphaFoldDB" id="A0A378Q6Z1"/>
<feature type="transmembrane region" description="Helical" evidence="6">
    <location>
        <begin position="169"/>
        <end position="187"/>
    </location>
</feature>
<dbReference type="EMBL" id="UGQA01000001">
    <property type="protein sequence ID" value="STY96174.1"/>
    <property type="molecule type" value="Genomic_DNA"/>
</dbReference>
<feature type="transmembrane region" description="Helical" evidence="6">
    <location>
        <begin position="119"/>
        <end position="139"/>
    </location>
</feature>
<organism evidence="8 9">
    <name type="scientific">Faucicola atlantae</name>
    <dbReference type="NCBI Taxonomy" id="34059"/>
    <lineage>
        <taxon>Bacteria</taxon>
        <taxon>Pseudomonadati</taxon>
        <taxon>Pseudomonadota</taxon>
        <taxon>Gammaproteobacteria</taxon>
        <taxon>Moraxellales</taxon>
        <taxon>Moraxellaceae</taxon>
        <taxon>Faucicola</taxon>
    </lineage>
</organism>
<dbReference type="InterPro" id="IPR010432">
    <property type="entry name" value="RDD"/>
</dbReference>
<evidence type="ECO:0000313" key="8">
    <source>
        <dbReference type="EMBL" id="STY96174.1"/>
    </source>
</evidence>
<evidence type="ECO:0000256" key="3">
    <source>
        <dbReference type="ARBA" id="ARBA00022692"/>
    </source>
</evidence>
<reference evidence="8 9" key="1">
    <citation type="submission" date="2018-06" db="EMBL/GenBank/DDBJ databases">
        <authorList>
            <consortium name="Pathogen Informatics"/>
            <person name="Doyle S."/>
        </authorList>
    </citation>
    <scope>NUCLEOTIDE SEQUENCE [LARGE SCALE GENOMIC DNA]</scope>
    <source>
        <strain evidence="8 9">NCTC11091</strain>
    </source>
</reference>
<gene>
    <name evidence="8" type="ORF">NCTC11091_01985</name>
</gene>
<name>A0A378Q6Z1_9GAMM</name>
<evidence type="ECO:0000256" key="5">
    <source>
        <dbReference type="ARBA" id="ARBA00023136"/>
    </source>
</evidence>
<dbReference type="PANTHER" id="PTHR36115:SF10">
    <property type="entry name" value="RDD DOMAIN-CONTAINING PROTEIN"/>
    <property type="match status" value="1"/>
</dbReference>